<dbReference type="EMBL" id="BAABIA010000006">
    <property type="protein sequence ID" value="GAA5143720.1"/>
    <property type="molecule type" value="Genomic_DNA"/>
</dbReference>
<evidence type="ECO:0000313" key="2">
    <source>
        <dbReference type="Proteomes" id="UP001499852"/>
    </source>
</evidence>
<organism evidence="1 2">
    <name type="scientific">Prosthecobacter algae</name>
    <dbReference type="NCBI Taxonomy" id="1144682"/>
    <lineage>
        <taxon>Bacteria</taxon>
        <taxon>Pseudomonadati</taxon>
        <taxon>Verrucomicrobiota</taxon>
        <taxon>Verrucomicrobiia</taxon>
        <taxon>Verrucomicrobiales</taxon>
        <taxon>Verrucomicrobiaceae</taxon>
        <taxon>Prosthecobacter</taxon>
    </lineage>
</organism>
<reference evidence="2" key="1">
    <citation type="journal article" date="2019" name="Int. J. Syst. Evol. Microbiol.">
        <title>The Global Catalogue of Microorganisms (GCM) 10K type strain sequencing project: providing services to taxonomists for standard genome sequencing and annotation.</title>
        <authorList>
            <consortium name="The Broad Institute Genomics Platform"/>
            <consortium name="The Broad Institute Genome Sequencing Center for Infectious Disease"/>
            <person name="Wu L."/>
            <person name="Ma J."/>
        </authorList>
    </citation>
    <scope>NUCLEOTIDE SEQUENCE [LARGE SCALE GENOMIC DNA]</scope>
    <source>
        <strain evidence="2">JCM 18053</strain>
    </source>
</reference>
<name>A0ABP9PC30_9BACT</name>
<keyword evidence="2" id="KW-1185">Reference proteome</keyword>
<comment type="caution">
    <text evidence="1">The sequence shown here is derived from an EMBL/GenBank/DDBJ whole genome shotgun (WGS) entry which is preliminary data.</text>
</comment>
<dbReference type="CDD" id="cd00085">
    <property type="entry name" value="HNHc"/>
    <property type="match status" value="1"/>
</dbReference>
<dbReference type="InterPro" id="IPR003615">
    <property type="entry name" value="HNH_nuc"/>
</dbReference>
<evidence type="ECO:0008006" key="3">
    <source>
        <dbReference type="Google" id="ProtNLM"/>
    </source>
</evidence>
<accession>A0ABP9PC30</accession>
<protein>
    <recommendedName>
        <fullName evidence="3">HNH domain-containing protein</fullName>
    </recommendedName>
</protein>
<sequence>MGFFRRKKLFGFSPLEPACHEPVYRLVQVRVSRVDGRKECGHGHQGETADGVWTCRSHKKVKAGDRFLMLRQGRAPRGIVGSGWIRSFGWEAEEGGHCVDILWRALTDLNLPLDPGTIAGAEDFHWTPQGSGIELDPAIRDAVWAAWERHLQEDPYYASGEGAAATDLSETSEEIFDDETFAHREEDPASSLEGRLIETWSTRRERDPRNRALCLALHEPRCTVCEMNFLDEYGEIGRDFIHVHHERPLGSMDPAGEFHDPAKDLKPVCPNCHAMLHRGLNSAKGEVRTINDLREIRARAKGLNHSPAQLLPTA</sequence>
<gene>
    <name evidence="1" type="ORF">GCM10023213_32240</name>
</gene>
<dbReference type="Proteomes" id="UP001499852">
    <property type="component" value="Unassembled WGS sequence"/>
</dbReference>
<evidence type="ECO:0000313" key="1">
    <source>
        <dbReference type="EMBL" id="GAA5143720.1"/>
    </source>
</evidence>
<proteinExistence type="predicted"/>